<keyword evidence="1" id="KW-0732">Signal</keyword>
<dbReference type="EMBL" id="CAJGYM010000118">
    <property type="protein sequence ID" value="CAD6198232.1"/>
    <property type="molecule type" value="Genomic_DNA"/>
</dbReference>
<organism evidence="2 3">
    <name type="scientific">Caenorhabditis auriculariae</name>
    <dbReference type="NCBI Taxonomy" id="2777116"/>
    <lineage>
        <taxon>Eukaryota</taxon>
        <taxon>Metazoa</taxon>
        <taxon>Ecdysozoa</taxon>
        <taxon>Nematoda</taxon>
        <taxon>Chromadorea</taxon>
        <taxon>Rhabditida</taxon>
        <taxon>Rhabditina</taxon>
        <taxon>Rhabditomorpha</taxon>
        <taxon>Rhabditoidea</taxon>
        <taxon>Rhabditidae</taxon>
        <taxon>Peloderinae</taxon>
        <taxon>Caenorhabditis</taxon>
    </lineage>
</organism>
<accession>A0A8S1HR09</accession>
<keyword evidence="3" id="KW-1185">Reference proteome</keyword>
<evidence type="ECO:0000256" key="1">
    <source>
        <dbReference type="SAM" id="SignalP"/>
    </source>
</evidence>
<proteinExistence type="predicted"/>
<dbReference type="Proteomes" id="UP000835052">
    <property type="component" value="Unassembled WGS sequence"/>
</dbReference>
<reference evidence="2" key="1">
    <citation type="submission" date="2020-10" db="EMBL/GenBank/DDBJ databases">
        <authorList>
            <person name="Kikuchi T."/>
        </authorList>
    </citation>
    <scope>NUCLEOTIDE SEQUENCE</scope>
    <source>
        <strain evidence="2">NKZ352</strain>
    </source>
</reference>
<feature type="signal peptide" evidence="1">
    <location>
        <begin position="1"/>
        <end position="18"/>
    </location>
</feature>
<evidence type="ECO:0000313" key="3">
    <source>
        <dbReference type="Proteomes" id="UP000835052"/>
    </source>
</evidence>
<sequence>MAMNCALIFFGLFATTVCAPIDEPSTTTEVPTIPFGLGPLSPALGFLNPATWMNVKMPPIELPSLGEFLSVFQKVPTAVVAPNFMVPQPVDSANVVQPLPLGNLFGR</sequence>
<evidence type="ECO:0000313" key="2">
    <source>
        <dbReference type="EMBL" id="CAD6198232.1"/>
    </source>
</evidence>
<feature type="chain" id="PRO_5035863886" evidence="1">
    <location>
        <begin position="19"/>
        <end position="107"/>
    </location>
</feature>
<protein>
    <submittedName>
        <fullName evidence="2">Uncharacterized protein</fullName>
    </submittedName>
</protein>
<comment type="caution">
    <text evidence="2">The sequence shown here is derived from an EMBL/GenBank/DDBJ whole genome shotgun (WGS) entry which is preliminary data.</text>
</comment>
<gene>
    <name evidence="2" type="ORF">CAUJ_LOCUS14138</name>
</gene>
<name>A0A8S1HR09_9PELO</name>
<dbReference type="AlphaFoldDB" id="A0A8S1HR09"/>